<dbReference type="RefSeq" id="WP_166284553.1">
    <property type="nucleotide sequence ID" value="NZ_JAANNP010000089.1"/>
</dbReference>
<accession>A0ABX0H2Q6</accession>
<dbReference type="Proteomes" id="UP000800981">
    <property type="component" value="Unassembled WGS sequence"/>
</dbReference>
<gene>
    <name evidence="1" type="ORF">G9H71_20035</name>
</gene>
<protein>
    <submittedName>
        <fullName evidence="1">Uncharacterized protein</fullName>
    </submittedName>
</protein>
<dbReference type="EMBL" id="JAANNP010000089">
    <property type="protein sequence ID" value="NHC16079.1"/>
    <property type="molecule type" value="Genomic_DNA"/>
</dbReference>
<evidence type="ECO:0000313" key="2">
    <source>
        <dbReference type="Proteomes" id="UP000800981"/>
    </source>
</evidence>
<evidence type="ECO:0000313" key="1">
    <source>
        <dbReference type="EMBL" id="NHC16079.1"/>
    </source>
</evidence>
<name>A0ABX0H2Q6_9ACTN</name>
<comment type="caution">
    <text evidence="1">The sequence shown here is derived from an EMBL/GenBank/DDBJ whole genome shotgun (WGS) entry which is preliminary data.</text>
</comment>
<organism evidence="1 2">
    <name type="scientific">Motilibacter deserti</name>
    <dbReference type="NCBI Taxonomy" id="2714956"/>
    <lineage>
        <taxon>Bacteria</taxon>
        <taxon>Bacillati</taxon>
        <taxon>Actinomycetota</taxon>
        <taxon>Actinomycetes</taxon>
        <taxon>Motilibacterales</taxon>
        <taxon>Motilibacteraceae</taxon>
        <taxon>Motilibacter</taxon>
    </lineage>
</organism>
<keyword evidence="2" id="KW-1185">Reference proteome</keyword>
<sequence length="87" mass="9429">MSLWVTTQKGNLVNVDQCISVFVEYVEGTDLPYAVRADVVAGPANPLMGIARFADEASARAAVDAIRARVDGSTSRPLDFRDDPTTW</sequence>
<reference evidence="1 2" key="1">
    <citation type="submission" date="2020-03" db="EMBL/GenBank/DDBJ databases">
        <title>Two novel Motilibacter sp.</title>
        <authorList>
            <person name="Liu S."/>
        </authorList>
    </citation>
    <scope>NUCLEOTIDE SEQUENCE [LARGE SCALE GENOMIC DNA]</scope>
    <source>
        <strain evidence="1 2">E257</strain>
    </source>
</reference>
<proteinExistence type="predicted"/>